<gene>
    <name evidence="1" type="ORF">TSUD_160460</name>
</gene>
<protein>
    <submittedName>
        <fullName evidence="1">Uncharacterized protein</fullName>
    </submittedName>
</protein>
<name>A0A2Z6NHI8_TRISU</name>
<organism evidence="1 2">
    <name type="scientific">Trifolium subterraneum</name>
    <name type="common">Subterranean clover</name>
    <dbReference type="NCBI Taxonomy" id="3900"/>
    <lineage>
        <taxon>Eukaryota</taxon>
        <taxon>Viridiplantae</taxon>
        <taxon>Streptophyta</taxon>
        <taxon>Embryophyta</taxon>
        <taxon>Tracheophyta</taxon>
        <taxon>Spermatophyta</taxon>
        <taxon>Magnoliopsida</taxon>
        <taxon>eudicotyledons</taxon>
        <taxon>Gunneridae</taxon>
        <taxon>Pentapetalae</taxon>
        <taxon>rosids</taxon>
        <taxon>fabids</taxon>
        <taxon>Fabales</taxon>
        <taxon>Fabaceae</taxon>
        <taxon>Papilionoideae</taxon>
        <taxon>50 kb inversion clade</taxon>
        <taxon>NPAAA clade</taxon>
        <taxon>Hologalegina</taxon>
        <taxon>IRL clade</taxon>
        <taxon>Trifolieae</taxon>
        <taxon>Trifolium</taxon>
    </lineage>
</organism>
<evidence type="ECO:0000313" key="1">
    <source>
        <dbReference type="EMBL" id="GAU35395.1"/>
    </source>
</evidence>
<accession>A0A2Z6NHI8</accession>
<reference evidence="2" key="1">
    <citation type="journal article" date="2017" name="Front. Plant Sci.">
        <title>Climate Clever Clovers: New Paradigm to Reduce the Environmental Footprint of Ruminants by Breeding Low Methanogenic Forages Utilizing Haplotype Variation.</title>
        <authorList>
            <person name="Kaur P."/>
            <person name="Appels R."/>
            <person name="Bayer P.E."/>
            <person name="Keeble-Gagnere G."/>
            <person name="Wang J."/>
            <person name="Hirakawa H."/>
            <person name="Shirasawa K."/>
            <person name="Vercoe P."/>
            <person name="Stefanova K."/>
            <person name="Durmic Z."/>
            <person name="Nichols P."/>
            <person name="Revell C."/>
            <person name="Isobe S.N."/>
            <person name="Edwards D."/>
            <person name="Erskine W."/>
        </authorList>
    </citation>
    <scope>NUCLEOTIDE SEQUENCE [LARGE SCALE GENOMIC DNA]</scope>
    <source>
        <strain evidence="2">cv. Daliak</strain>
    </source>
</reference>
<keyword evidence="2" id="KW-1185">Reference proteome</keyword>
<dbReference type="AlphaFoldDB" id="A0A2Z6NHI8"/>
<dbReference type="EMBL" id="DF973589">
    <property type="protein sequence ID" value="GAU35395.1"/>
    <property type="molecule type" value="Genomic_DNA"/>
</dbReference>
<dbReference type="Proteomes" id="UP000242715">
    <property type="component" value="Unassembled WGS sequence"/>
</dbReference>
<sequence>MVLRQVAFGSPHHHTSFSLTAQLWYGGVGGGSRGVTLHGSFLCGSPPSLLFSSGKADDTSLTRSKVLHRVFLRKLSGGVSVSVLAIRFT</sequence>
<proteinExistence type="predicted"/>
<evidence type="ECO:0000313" key="2">
    <source>
        <dbReference type="Proteomes" id="UP000242715"/>
    </source>
</evidence>